<dbReference type="InterPro" id="IPR021563">
    <property type="entry name" value="RILP_dimer"/>
</dbReference>
<feature type="compositionally biased region" description="Polar residues" evidence="4">
    <location>
        <begin position="374"/>
        <end position="386"/>
    </location>
</feature>
<dbReference type="PANTHER" id="PTHR21502">
    <property type="entry name" value="ZINC FINGER PROTEIN DZIP1"/>
    <property type="match status" value="1"/>
</dbReference>
<dbReference type="STRING" id="7574.A0A1S3JV51"/>
<feature type="region of interest" description="Disordered" evidence="4">
    <location>
        <begin position="243"/>
        <end position="264"/>
    </location>
</feature>
<dbReference type="FunCoup" id="A0A1S3JV51">
    <property type="interactions" value="377"/>
</dbReference>
<sequence>MPYKEKDMEELANITVVDVYDTAAAIGKEFEALIDNYGTEAVTDLMPKVIRVLEQLEALANKNEKENNELADLRSALQRMEAEKMERAAERAKYEQELEQIEDTWKNDAKDLLQTVAKLQEENRRLHTMLEEKKVEKKEERKEAERKTEEEEIRIMTKLKETVDKQRDQLRALDRVNKQKTVDIEALQAQLERMAKVNTDLRRKTNHTTKQAKHLIEEKSDLQVQLQDKEQQIHKIQEMLKQQEVEHHAAPPPQTPDDDEVESLEQKLQMIGKMVIDLKDPNRPRFTLSELREVLLERNELKTRLIEVEEELGHYKPKEEDDADGDESPPPVQGPINKEPFEKLYPDYKESGIRKFFKFLFGSEPKDKKRSKSKLQTQRSPRSSKQTSREQSPHTSRSSSPKGAEMRSPVEIDIQSQFPLL</sequence>
<feature type="region of interest" description="Disordered" evidence="4">
    <location>
        <begin position="312"/>
        <end position="343"/>
    </location>
</feature>
<feature type="domain" description="RH2" evidence="6">
    <location>
        <begin position="283"/>
        <end position="356"/>
    </location>
</feature>
<dbReference type="InParanoid" id="A0A1S3JV51"/>
<feature type="region of interest" description="Disordered" evidence="4">
    <location>
        <begin position="365"/>
        <end position="421"/>
    </location>
</feature>
<gene>
    <name evidence="8" type="primary">LOC106176229</name>
</gene>
<dbReference type="Gene3D" id="1.20.58.1770">
    <property type="match status" value="1"/>
</dbReference>
<dbReference type="PROSITE" id="PS51777">
    <property type="entry name" value="RH2"/>
    <property type="match status" value="1"/>
</dbReference>
<dbReference type="GO" id="GO:0046983">
    <property type="term" value="F:protein dimerization activity"/>
    <property type="evidence" value="ECO:0007669"/>
    <property type="project" value="InterPro"/>
</dbReference>
<dbReference type="InterPro" id="IPR034744">
    <property type="entry name" value="RH2"/>
</dbReference>
<evidence type="ECO:0000256" key="1">
    <source>
        <dbReference type="ARBA" id="ARBA00022448"/>
    </source>
</evidence>
<keyword evidence="2" id="KW-0653">Protein transport</keyword>
<name>A0A1S3JV51_LINAN</name>
<dbReference type="RefSeq" id="XP_013413974.1">
    <property type="nucleotide sequence ID" value="XM_013558520.1"/>
</dbReference>
<organism evidence="7 8">
    <name type="scientific">Lingula anatina</name>
    <name type="common">Brachiopod</name>
    <name type="synonym">Lingula unguis</name>
    <dbReference type="NCBI Taxonomy" id="7574"/>
    <lineage>
        <taxon>Eukaryota</taxon>
        <taxon>Metazoa</taxon>
        <taxon>Spiralia</taxon>
        <taxon>Lophotrochozoa</taxon>
        <taxon>Brachiopoda</taxon>
        <taxon>Linguliformea</taxon>
        <taxon>Lingulata</taxon>
        <taxon>Lingulida</taxon>
        <taxon>Linguloidea</taxon>
        <taxon>Lingulidae</taxon>
        <taxon>Lingula</taxon>
    </lineage>
</organism>
<evidence type="ECO:0000256" key="4">
    <source>
        <dbReference type="SAM" id="MobiDB-lite"/>
    </source>
</evidence>
<evidence type="ECO:0000259" key="6">
    <source>
        <dbReference type="PROSITE" id="PS51777"/>
    </source>
</evidence>
<dbReference type="GO" id="GO:0051959">
    <property type="term" value="F:dynein light intermediate chain binding"/>
    <property type="evidence" value="ECO:0007669"/>
    <property type="project" value="TreeGrafter"/>
</dbReference>
<dbReference type="Gene3D" id="6.10.230.10">
    <property type="match status" value="1"/>
</dbReference>
<dbReference type="AlphaFoldDB" id="A0A1S3JV51"/>
<feature type="domain" description="RH1" evidence="5">
    <location>
        <begin position="2"/>
        <end position="90"/>
    </location>
</feature>
<keyword evidence="3" id="KW-0175">Coiled coil</keyword>
<dbReference type="Pfam" id="PF11461">
    <property type="entry name" value="RILP"/>
    <property type="match status" value="1"/>
</dbReference>
<dbReference type="GO" id="GO:0036064">
    <property type="term" value="C:ciliary basal body"/>
    <property type="evidence" value="ECO:0007669"/>
    <property type="project" value="TreeGrafter"/>
</dbReference>
<dbReference type="SUPFAM" id="SSF161256">
    <property type="entry name" value="RILP dimerisation region"/>
    <property type="match status" value="1"/>
</dbReference>
<dbReference type="PANTHER" id="PTHR21502:SF4">
    <property type="entry name" value="RILP-LIKE PROTEIN HOMOLOG"/>
    <property type="match status" value="1"/>
</dbReference>
<evidence type="ECO:0000259" key="5">
    <source>
        <dbReference type="PROSITE" id="PS51776"/>
    </source>
</evidence>
<dbReference type="CDD" id="cd14445">
    <property type="entry name" value="RILP-like"/>
    <property type="match status" value="1"/>
</dbReference>
<dbReference type="GO" id="GO:0015031">
    <property type="term" value="P:protein transport"/>
    <property type="evidence" value="ECO:0007669"/>
    <property type="project" value="UniProtKB-KW"/>
</dbReference>
<accession>A0A1S3JV51</accession>
<evidence type="ECO:0000256" key="3">
    <source>
        <dbReference type="ARBA" id="ARBA00023054"/>
    </source>
</evidence>
<dbReference type="Pfam" id="PF09744">
    <property type="entry name" value="RH1"/>
    <property type="match status" value="1"/>
</dbReference>
<dbReference type="InterPro" id="IPR034743">
    <property type="entry name" value="RH1"/>
</dbReference>
<dbReference type="GO" id="GO:0060271">
    <property type="term" value="P:cilium assembly"/>
    <property type="evidence" value="ECO:0007669"/>
    <property type="project" value="TreeGrafter"/>
</dbReference>
<dbReference type="Proteomes" id="UP000085678">
    <property type="component" value="Unplaced"/>
</dbReference>
<evidence type="ECO:0000313" key="8">
    <source>
        <dbReference type="RefSeq" id="XP_013413974.1"/>
    </source>
</evidence>
<dbReference type="GO" id="GO:0005737">
    <property type="term" value="C:cytoplasm"/>
    <property type="evidence" value="ECO:0007669"/>
    <property type="project" value="TreeGrafter"/>
</dbReference>
<dbReference type="PROSITE" id="PS51776">
    <property type="entry name" value="RH1"/>
    <property type="match status" value="1"/>
</dbReference>
<keyword evidence="7" id="KW-1185">Reference proteome</keyword>
<proteinExistence type="predicted"/>
<reference evidence="8" key="1">
    <citation type="submission" date="2025-08" db="UniProtKB">
        <authorList>
            <consortium name="RefSeq"/>
        </authorList>
    </citation>
    <scope>IDENTIFICATION</scope>
    <source>
        <tissue evidence="8">Gonads</tissue>
    </source>
</reference>
<evidence type="ECO:0000313" key="7">
    <source>
        <dbReference type="Proteomes" id="UP000085678"/>
    </source>
</evidence>
<dbReference type="OrthoDB" id="10069524at2759"/>
<dbReference type="GeneID" id="106176229"/>
<protein>
    <submittedName>
        <fullName evidence="8">RILP-like protein 1 isoform X1</fullName>
    </submittedName>
</protein>
<keyword evidence="1" id="KW-0813">Transport</keyword>
<dbReference type="GO" id="GO:0031267">
    <property type="term" value="F:small GTPase binding"/>
    <property type="evidence" value="ECO:0007669"/>
    <property type="project" value="TreeGrafter"/>
</dbReference>
<dbReference type="InterPro" id="IPR051241">
    <property type="entry name" value="DZIP_RILPL"/>
</dbReference>
<dbReference type="KEGG" id="lak:106176229"/>
<evidence type="ECO:0000256" key="2">
    <source>
        <dbReference type="ARBA" id="ARBA00022927"/>
    </source>
</evidence>